<dbReference type="Proteomes" id="UP000248329">
    <property type="component" value="Unassembled WGS sequence"/>
</dbReference>
<comment type="caution">
    <text evidence="1">The sequence shown here is derived from an EMBL/GenBank/DDBJ whole genome shotgun (WGS) entry which is preliminary data.</text>
</comment>
<dbReference type="EMBL" id="PQXF01000049">
    <property type="protein sequence ID" value="PXF57799.1"/>
    <property type="molecule type" value="Genomic_DNA"/>
</dbReference>
<gene>
    <name evidence="1" type="ORF">C4B59_14525</name>
</gene>
<evidence type="ECO:0000313" key="1">
    <source>
        <dbReference type="EMBL" id="PXF57799.1"/>
    </source>
</evidence>
<proteinExistence type="predicted"/>
<organism evidence="1 2">
    <name type="scientific">Candidatus Methanogaster sp</name>
    <dbReference type="NCBI Taxonomy" id="3386292"/>
    <lineage>
        <taxon>Archaea</taxon>
        <taxon>Methanobacteriati</taxon>
        <taxon>Methanobacteriota</taxon>
        <taxon>Stenosarchaea group</taxon>
        <taxon>Methanomicrobia</taxon>
        <taxon>Methanosarcinales</taxon>
        <taxon>ANME-2 cluster</taxon>
        <taxon>Candidatus Methanogasteraceae</taxon>
        <taxon>Candidatus Methanogaster</taxon>
    </lineage>
</organism>
<reference evidence="1" key="1">
    <citation type="submission" date="2018-01" db="EMBL/GenBank/DDBJ databases">
        <authorList>
            <person name="Krukenberg V."/>
        </authorList>
    </citation>
    <scope>NUCLEOTIDE SEQUENCE</scope>
    <source>
        <strain evidence="1">E20ANME2</strain>
    </source>
</reference>
<name>A0AC61KZ47_9EURY</name>
<accession>A0AC61KZ47</accession>
<evidence type="ECO:0000313" key="2">
    <source>
        <dbReference type="Proteomes" id="UP000248329"/>
    </source>
</evidence>
<sequence>MDTVAATIKGVYMVGSPKQMSPVVLLAADDSIMPIFVGHAEAMSIHLALRKEMSPRPLTHDLIVSLINELGGTVEYILIDDLDEGTFYARLVVDVGDAHKELDARPSDCIAIAVRTDSPIHVRKSLFDQVAVESSELEGVSSLDEYLQ</sequence>
<protein>
    <submittedName>
        <fullName evidence="1">Uncharacterized protein</fullName>
    </submittedName>
</protein>